<evidence type="ECO:0000313" key="5">
    <source>
        <dbReference type="RefSeq" id="XP_013407262.1"/>
    </source>
</evidence>
<dbReference type="STRING" id="7574.A0A1S3JA32"/>
<dbReference type="SUPFAM" id="SSF56112">
    <property type="entry name" value="Protein kinase-like (PK-like)"/>
    <property type="match status" value="1"/>
</dbReference>
<dbReference type="GO" id="GO:0005737">
    <property type="term" value="C:cytoplasm"/>
    <property type="evidence" value="ECO:0007669"/>
    <property type="project" value="TreeGrafter"/>
</dbReference>
<dbReference type="RefSeq" id="XP_013407262.1">
    <property type="nucleotide sequence ID" value="XM_013551808.2"/>
</dbReference>
<dbReference type="PANTHER" id="PTHR22603">
    <property type="entry name" value="CHOLINE/ETHANOALAMINE KINASE"/>
    <property type="match status" value="1"/>
</dbReference>
<dbReference type="GO" id="GO:0004305">
    <property type="term" value="F:ethanolamine kinase activity"/>
    <property type="evidence" value="ECO:0007669"/>
    <property type="project" value="TreeGrafter"/>
</dbReference>
<evidence type="ECO:0000313" key="4">
    <source>
        <dbReference type="Proteomes" id="UP000085678"/>
    </source>
</evidence>
<dbReference type="Gene3D" id="3.30.200.20">
    <property type="entry name" value="Phosphorylase Kinase, domain 1"/>
    <property type="match status" value="1"/>
</dbReference>
<dbReference type="KEGG" id="lak:106171455"/>
<gene>
    <name evidence="5" type="primary">LOC106171455</name>
</gene>
<sequence length="419" mass="48359">MSIMLKQYLTKYAGLISQIFSVMGYRSRSMHSLSHSTIRPGAKMSEVTPEIRASALKYCQQLLHGAWKELKQDRFQIKQVRENYLSPKRTTGEYYLGGLSNYLYVCSLPEDGHVQNGEPRQILLRYYGEILTGNADAVVLDSVVFALLSEKKLGPKLYGVFHGGRLEEYIPSRSLTTAELRVPYISKRIAQVMAKFHVLDMPVNKEPVAMFEMIAKWLQEASSLTLENAKPYDKVLLEKIFSFKIEAEFETLKDFVIGVNSPVVFCHNDLQEGNILCFGDTDDMELMAIDFEYCNYNYRGCDIANHFNEWVYDYTYDKFPFYKESRENYPSREEQIFFLKAYLSASGENEDEIEQKAESMLYECSACGLISHFLWGTWSLACSKISHIEFGYLDYALVRFEAYFRQKAELAQIKPPKKG</sequence>
<keyword evidence="4" id="KW-1185">Reference proteome</keyword>
<keyword evidence="5" id="KW-0418">Kinase</keyword>
<dbReference type="OrthoDB" id="3649325at2759"/>
<dbReference type="Pfam" id="PF01633">
    <property type="entry name" value="Choline_kinase"/>
    <property type="match status" value="1"/>
</dbReference>
<dbReference type="InterPro" id="IPR011009">
    <property type="entry name" value="Kinase-like_dom_sf"/>
</dbReference>
<dbReference type="AlphaFoldDB" id="A0A1S3JA32"/>
<dbReference type="GeneID" id="106171455"/>
<evidence type="ECO:0000256" key="2">
    <source>
        <dbReference type="ARBA" id="ARBA00023264"/>
    </source>
</evidence>
<dbReference type="InParanoid" id="A0A1S3JA32"/>
<keyword evidence="1" id="KW-0594">Phospholipid biosynthesis</keyword>
<dbReference type="CDD" id="cd05156">
    <property type="entry name" value="ChoK_euk"/>
    <property type="match status" value="1"/>
</dbReference>
<protein>
    <submittedName>
        <fullName evidence="5">Choline/ethanolamine kinase isoform X1</fullName>
    </submittedName>
</protein>
<keyword evidence="1" id="KW-0443">Lipid metabolism</keyword>
<organism evidence="4 5">
    <name type="scientific">Lingula anatina</name>
    <name type="common">Brachiopod</name>
    <name type="synonym">Lingula unguis</name>
    <dbReference type="NCBI Taxonomy" id="7574"/>
    <lineage>
        <taxon>Eukaryota</taxon>
        <taxon>Metazoa</taxon>
        <taxon>Spiralia</taxon>
        <taxon>Lophotrochozoa</taxon>
        <taxon>Brachiopoda</taxon>
        <taxon>Linguliformea</taxon>
        <taxon>Lingulata</taxon>
        <taxon>Lingulida</taxon>
        <taxon>Linguloidea</taxon>
        <taxon>Lingulidae</taxon>
        <taxon>Lingula</taxon>
    </lineage>
</organism>
<reference evidence="5" key="1">
    <citation type="submission" date="2025-08" db="UniProtKB">
        <authorList>
            <consortium name="RefSeq"/>
        </authorList>
    </citation>
    <scope>IDENTIFICATION</scope>
    <source>
        <tissue evidence="5">Gonads</tissue>
    </source>
</reference>
<evidence type="ECO:0000256" key="1">
    <source>
        <dbReference type="ARBA" id="ARBA00023209"/>
    </source>
</evidence>
<dbReference type="GO" id="GO:0006646">
    <property type="term" value="P:phosphatidylethanolamine biosynthetic process"/>
    <property type="evidence" value="ECO:0007669"/>
    <property type="project" value="TreeGrafter"/>
</dbReference>
<keyword evidence="2" id="KW-1208">Phospholipid metabolism</keyword>
<keyword evidence="1" id="KW-0444">Lipid biosynthesis</keyword>
<dbReference type="Gene3D" id="3.90.1200.10">
    <property type="match status" value="1"/>
</dbReference>
<dbReference type="FunCoup" id="A0A1S3JA32">
    <property type="interactions" value="528"/>
</dbReference>
<comment type="similarity">
    <text evidence="3">Belongs to the choline/ethanolamine kinase family.</text>
</comment>
<proteinExistence type="inferred from homology"/>
<evidence type="ECO:0000256" key="3">
    <source>
        <dbReference type="ARBA" id="ARBA00038211"/>
    </source>
</evidence>
<accession>A0A1S3JA32</accession>
<dbReference type="Proteomes" id="UP000085678">
    <property type="component" value="Unplaced"/>
</dbReference>
<dbReference type="PANTHER" id="PTHR22603:SF93">
    <property type="entry name" value="RE24176P"/>
    <property type="match status" value="1"/>
</dbReference>
<name>A0A1S3JA32_LINAN</name>
<dbReference type="GO" id="GO:0004103">
    <property type="term" value="F:choline kinase activity"/>
    <property type="evidence" value="ECO:0007669"/>
    <property type="project" value="TreeGrafter"/>
</dbReference>
<keyword evidence="5" id="KW-0808">Transferase</keyword>